<dbReference type="PANTHER" id="PTHR43046:SF2">
    <property type="entry name" value="8-OXO-DGTP DIPHOSPHATASE-RELATED"/>
    <property type="match status" value="1"/>
</dbReference>
<evidence type="ECO:0000313" key="7">
    <source>
        <dbReference type="Proteomes" id="UP000240429"/>
    </source>
</evidence>
<organism evidence="6 7">
    <name type="scientific">Streptomyces dioscori</name>
    <dbReference type="NCBI Taxonomy" id="2109333"/>
    <lineage>
        <taxon>Bacteria</taxon>
        <taxon>Bacillati</taxon>
        <taxon>Actinomycetota</taxon>
        <taxon>Actinomycetes</taxon>
        <taxon>Kitasatosporales</taxon>
        <taxon>Streptomycetaceae</taxon>
        <taxon>Streptomyces</taxon>
        <taxon>Streptomyces aurantiacus group</taxon>
    </lineage>
</organism>
<dbReference type="CDD" id="cd04677">
    <property type="entry name" value="NUDIX_Hydrolase"/>
    <property type="match status" value="1"/>
</dbReference>
<dbReference type="PRINTS" id="PR00502">
    <property type="entry name" value="NUDIXFAMILY"/>
</dbReference>
<name>A0A2P8QEE9_9ACTN</name>
<dbReference type="PROSITE" id="PS00893">
    <property type="entry name" value="NUDIX_BOX"/>
    <property type="match status" value="1"/>
</dbReference>
<evidence type="ECO:0000313" key="6">
    <source>
        <dbReference type="EMBL" id="PSM44617.1"/>
    </source>
</evidence>
<evidence type="ECO:0000256" key="4">
    <source>
        <dbReference type="RuleBase" id="RU003476"/>
    </source>
</evidence>
<dbReference type="InterPro" id="IPR000086">
    <property type="entry name" value="NUDIX_hydrolase_dom"/>
</dbReference>
<sequence length="167" mass="17892">MKDYVAQLRALLGHRPLILPGSSVVVSDEQGKVLLLARADTGGWGLPGGLMDPGESFEDTARREVLEETGLVVGALTLLGLFSGGPTYFYRYPNGDQVHNATAAYVTALPAGAVVVPDQVENTAAAFFDIDRLPADVIPPERPILDAYRDTYRHRQDGSTAQAAGQR</sequence>
<dbReference type="PROSITE" id="PS51462">
    <property type="entry name" value="NUDIX"/>
    <property type="match status" value="1"/>
</dbReference>
<proteinExistence type="inferred from homology"/>
<dbReference type="RefSeq" id="WP_107014371.1">
    <property type="nucleotide sequence ID" value="NZ_KZ679038.1"/>
</dbReference>
<accession>A0A2P8QEE9</accession>
<dbReference type="Gene3D" id="3.90.79.10">
    <property type="entry name" value="Nucleoside Triphosphate Pyrophosphohydrolase"/>
    <property type="match status" value="1"/>
</dbReference>
<dbReference type="PANTHER" id="PTHR43046">
    <property type="entry name" value="GDP-MANNOSE MANNOSYL HYDROLASE"/>
    <property type="match status" value="1"/>
</dbReference>
<feature type="domain" description="Nudix hydrolase" evidence="5">
    <location>
        <begin position="16"/>
        <end position="150"/>
    </location>
</feature>
<reference evidence="6 7" key="1">
    <citation type="submission" date="2018-03" db="EMBL/GenBank/DDBJ databases">
        <title>Streptomyces dioscori sp. nov., a novel endophytic actinobacterium isolated from bulbil of Dioscorea bulbifera L.</title>
        <authorList>
            <person name="Zhikuan W."/>
        </authorList>
    </citation>
    <scope>NUCLEOTIDE SEQUENCE [LARGE SCALE GENOMIC DNA]</scope>
    <source>
        <strain evidence="6 7">A217</strain>
    </source>
</reference>
<comment type="similarity">
    <text evidence="2 4">Belongs to the Nudix hydrolase family.</text>
</comment>
<dbReference type="EMBL" id="PYBJ01000001">
    <property type="protein sequence ID" value="PSM44617.1"/>
    <property type="molecule type" value="Genomic_DNA"/>
</dbReference>
<protein>
    <submittedName>
        <fullName evidence="6">DNA mismatch repair protein MutT</fullName>
    </submittedName>
</protein>
<gene>
    <name evidence="6" type="ORF">C6Y14_00225</name>
</gene>
<dbReference type="AlphaFoldDB" id="A0A2P8QEE9"/>
<evidence type="ECO:0000256" key="3">
    <source>
        <dbReference type="ARBA" id="ARBA00022801"/>
    </source>
</evidence>
<keyword evidence="3 4" id="KW-0378">Hydrolase</keyword>
<dbReference type="Proteomes" id="UP000240429">
    <property type="component" value="Unassembled WGS sequence"/>
</dbReference>
<dbReference type="InterPro" id="IPR015797">
    <property type="entry name" value="NUDIX_hydrolase-like_dom_sf"/>
</dbReference>
<dbReference type="InterPro" id="IPR020084">
    <property type="entry name" value="NUDIX_hydrolase_CS"/>
</dbReference>
<evidence type="ECO:0000256" key="1">
    <source>
        <dbReference type="ARBA" id="ARBA00001946"/>
    </source>
</evidence>
<evidence type="ECO:0000259" key="5">
    <source>
        <dbReference type="PROSITE" id="PS51462"/>
    </source>
</evidence>
<comment type="caution">
    <text evidence="6">The sequence shown here is derived from an EMBL/GenBank/DDBJ whole genome shotgun (WGS) entry which is preliminary data.</text>
</comment>
<keyword evidence="7" id="KW-1185">Reference proteome</keyword>
<dbReference type="Pfam" id="PF00293">
    <property type="entry name" value="NUDIX"/>
    <property type="match status" value="1"/>
</dbReference>
<evidence type="ECO:0000256" key="2">
    <source>
        <dbReference type="ARBA" id="ARBA00005582"/>
    </source>
</evidence>
<dbReference type="GO" id="GO:0016787">
    <property type="term" value="F:hydrolase activity"/>
    <property type="evidence" value="ECO:0007669"/>
    <property type="project" value="UniProtKB-KW"/>
</dbReference>
<comment type="cofactor">
    <cofactor evidence="1">
        <name>Mg(2+)</name>
        <dbReference type="ChEBI" id="CHEBI:18420"/>
    </cofactor>
</comment>
<dbReference type="InterPro" id="IPR020476">
    <property type="entry name" value="Nudix_hydrolase"/>
</dbReference>
<dbReference type="OrthoDB" id="9814308at2"/>
<dbReference type="SUPFAM" id="SSF55811">
    <property type="entry name" value="Nudix"/>
    <property type="match status" value="1"/>
</dbReference>